<protein>
    <submittedName>
        <fullName evidence="2">Uncharacterized protein</fullName>
    </submittedName>
</protein>
<comment type="caution">
    <text evidence="2">The sequence shown here is derived from an EMBL/GenBank/DDBJ whole genome shotgun (WGS) entry which is preliminary data.</text>
</comment>
<keyword evidence="3" id="KW-1185">Reference proteome</keyword>
<name>F3QUB4_9BACT</name>
<dbReference type="EMBL" id="AFBR01000049">
    <property type="protein sequence ID" value="EGG53929.1"/>
    <property type="molecule type" value="Genomic_DNA"/>
</dbReference>
<evidence type="ECO:0000313" key="2">
    <source>
        <dbReference type="EMBL" id="EGG53929.1"/>
    </source>
</evidence>
<feature type="transmembrane region" description="Helical" evidence="1">
    <location>
        <begin position="42"/>
        <end position="61"/>
    </location>
</feature>
<evidence type="ECO:0000256" key="1">
    <source>
        <dbReference type="SAM" id="Phobius"/>
    </source>
</evidence>
<dbReference type="STRING" id="762982.HMPREF9442_01784"/>
<dbReference type="Proteomes" id="UP000005546">
    <property type="component" value="Unassembled WGS sequence"/>
</dbReference>
<organism evidence="2 3">
    <name type="scientific">Paraprevotella xylaniphila YIT 11841</name>
    <dbReference type="NCBI Taxonomy" id="762982"/>
    <lineage>
        <taxon>Bacteria</taxon>
        <taxon>Pseudomonadati</taxon>
        <taxon>Bacteroidota</taxon>
        <taxon>Bacteroidia</taxon>
        <taxon>Bacteroidales</taxon>
        <taxon>Prevotellaceae</taxon>
        <taxon>Paraprevotella</taxon>
    </lineage>
</organism>
<evidence type="ECO:0000313" key="3">
    <source>
        <dbReference type="Proteomes" id="UP000005546"/>
    </source>
</evidence>
<dbReference type="HOGENOM" id="CLU_2667794_0_0_10"/>
<proteinExistence type="predicted"/>
<reference evidence="2 3" key="1">
    <citation type="submission" date="2011-02" db="EMBL/GenBank/DDBJ databases">
        <authorList>
            <person name="Weinstock G."/>
            <person name="Sodergren E."/>
            <person name="Clifton S."/>
            <person name="Fulton L."/>
            <person name="Fulton B."/>
            <person name="Courtney L."/>
            <person name="Fronick C."/>
            <person name="Harrison M."/>
            <person name="Strong C."/>
            <person name="Farmer C."/>
            <person name="Delahaunty K."/>
            <person name="Markovic C."/>
            <person name="Hall O."/>
            <person name="Minx P."/>
            <person name="Tomlinson C."/>
            <person name="Mitreva M."/>
            <person name="Hou S."/>
            <person name="Chen J."/>
            <person name="Wollam A."/>
            <person name="Pepin K.H."/>
            <person name="Johnson M."/>
            <person name="Bhonagiri V."/>
            <person name="Zhang X."/>
            <person name="Suruliraj S."/>
            <person name="Warren W."/>
            <person name="Chinwalla A."/>
            <person name="Mardis E.R."/>
            <person name="Wilson R.K."/>
        </authorList>
    </citation>
    <scope>NUCLEOTIDE SEQUENCE [LARGE SCALE GENOMIC DNA]</scope>
    <source>
        <strain evidence="2 3">YIT 11841</strain>
    </source>
</reference>
<gene>
    <name evidence="2" type="ORF">HMPREF9442_01784</name>
</gene>
<keyword evidence="1" id="KW-1133">Transmembrane helix</keyword>
<sequence>MSKTDWGLPEDVFPVTKEHCGRESGGAYIHKKKDFACYTENILKIYLFLSTFFSIFALVLLRSYFSWRGRMVPVP</sequence>
<accession>F3QUB4</accession>
<keyword evidence="1" id="KW-0472">Membrane</keyword>
<dbReference type="AlphaFoldDB" id="F3QUB4"/>
<keyword evidence="1" id="KW-0812">Transmembrane</keyword>